<dbReference type="EMBL" id="JAUIZM010000011">
    <property type="protein sequence ID" value="KAK1356412.1"/>
    <property type="molecule type" value="Genomic_DNA"/>
</dbReference>
<feature type="region of interest" description="Disordered" evidence="1">
    <location>
        <begin position="50"/>
        <end position="89"/>
    </location>
</feature>
<evidence type="ECO:0000259" key="2">
    <source>
        <dbReference type="Pfam" id="PF03372"/>
    </source>
</evidence>
<dbReference type="SUPFAM" id="SSF56219">
    <property type="entry name" value="DNase I-like"/>
    <property type="match status" value="1"/>
</dbReference>
<dbReference type="GO" id="GO:0003824">
    <property type="term" value="F:catalytic activity"/>
    <property type="evidence" value="ECO:0007669"/>
    <property type="project" value="InterPro"/>
</dbReference>
<dbReference type="Pfam" id="PF03372">
    <property type="entry name" value="Exo_endo_phos"/>
    <property type="match status" value="1"/>
</dbReference>
<comment type="caution">
    <text evidence="3">The sequence shown here is derived from an EMBL/GenBank/DDBJ whole genome shotgun (WGS) entry which is preliminary data.</text>
</comment>
<proteinExistence type="predicted"/>
<dbReference type="PANTHER" id="PTHR33710:SF64">
    <property type="entry name" value="ENDONUCLEASE_EXONUCLEASE_PHOSPHATASE DOMAIN-CONTAINING PROTEIN"/>
    <property type="match status" value="1"/>
</dbReference>
<sequence>MASTSKIIEAMNNVTLEDEEDEEDEIIRPYGPWMRAPLRRQTKMIGAKWLRDGGGNSRNLQTEEPWSSNKKTNITPQNQEMDGDGENQGNVTNQEVMVLSYSKHHIDVVIETKGWSRYRLTDIYGEPDRAKMKEKWELICRLHSQMSLPWVLIGDMNNVISQNDKRGGRPYPTWLIRGFQKCIDDCDLHDLEIEGYPYTWEKGYGTDGWMEIRLDRALVSNSFMDQFVDAKLINMKVSTSDHSLIILVPFTRSYSVKVKRFRFENAWLRDPMCGKIVEEA</sequence>
<reference evidence="3" key="2">
    <citation type="submission" date="2023-05" db="EMBL/GenBank/DDBJ databases">
        <authorList>
            <person name="Schelkunov M.I."/>
        </authorList>
    </citation>
    <scope>NUCLEOTIDE SEQUENCE</scope>
    <source>
        <strain evidence="3">Hsosn_3</strain>
        <tissue evidence="3">Leaf</tissue>
    </source>
</reference>
<organism evidence="3 4">
    <name type="scientific">Heracleum sosnowskyi</name>
    <dbReference type="NCBI Taxonomy" id="360622"/>
    <lineage>
        <taxon>Eukaryota</taxon>
        <taxon>Viridiplantae</taxon>
        <taxon>Streptophyta</taxon>
        <taxon>Embryophyta</taxon>
        <taxon>Tracheophyta</taxon>
        <taxon>Spermatophyta</taxon>
        <taxon>Magnoliopsida</taxon>
        <taxon>eudicotyledons</taxon>
        <taxon>Gunneridae</taxon>
        <taxon>Pentapetalae</taxon>
        <taxon>asterids</taxon>
        <taxon>campanulids</taxon>
        <taxon>Apiales</taxon>
        <taxon>Apiaceae</taxon>
        <taxon>Apioideae</taxon>
        <taxon>apioid superclade</taxon>
        <taxon>Tordylieae</taxon>
        <taxon>Tordyliinae</taxon>
        <taxon>Heracleum</taxon>
    </lineage>
</organism>
<feature type="compositionally biased region" description="Polar residues" evidence="1">
    <location>
        <begin position="57"/>
        <end position="80"/>
    </location>
</feature>
<evidence type="ECO:0000313" key="3">
    <source>
        <dbReference type="EMBL" id="KAK1356412.1"/>
    </source>
</evidence>
<dbReference type="AlphaFoldDB" id="A0AAD8GYA1"/>
<dbReference type="InterPro" id="IPR005135">
    <property type="entry name" value="Endo/exonuclease/phosphatase"/>
</dbReference>
<dbReference type="Proteomes" id="UP001237642">
    <property type="component" value="Unassembled WGS sequence"/>
</dbReference>
<reference evidence="3" key="1">
    <citation type="submission" date="2023-02" db="EMBL/GenBank/DDBJ databases">
        <title>Genome of toxic invasive species Heracleum sosnowskyi carries increased number of genes despite the absence of recent whole-genome duplications.</title>
        <authorList>
            <person name="Schelkunov M."/>
            <person name="Shtratnikova V."/>
            <person name="Makarenko M."/>
            <person name="Klepikova A."/>
            <person name="Omelchenko D."/>
            <person name="Novikova G."/>
            <person name="Obukhova E."/>
            <person name="Bogdanov V."/>
            <person name="Penin A."/>
            <person name="Logacheva M."/>
        </authorList>
    </citation>
    <scope>NUCLEOTIDE SEQUENCE</scope>
    <source>
        <strain evidence="3">Hsosn_3</strain>
        <tissue evidence="3">Leaf</tissue>
    </source>
</reference>
<protein>
    <recommendedName>
        <fullName evidence="2">Endonuclease/exonuclease/phosphatase domain-containing protein</fullName>
    </recommendedName>
</protein>
<keyword evidence="4" id="KW-1185">Reference proteome</keyword>
<evidence type="ECO:0000256" key="1">
    <source>
        <dbReference type="SAM" id="MobiDB-lite"/>
    </source>
</evidence>
<dbReference type="Gene3D" id="3.60.10.10">
    <property type="entry name" value="Endonuclease/exonuclease/phosphatase"/>
    <property type="match status" value="1"/>
</dbReference>
<dbReference type="PANTHER" id="PTHR33710">
    <property type="entry name" value="BNAC02G09200D PROTEIN"/>
    <property type="match status" value="1"/>
</dbReference>
<evidence type="ECO:0000313" key="4">
    <source>
        <dbReference type="Proteomes" id="UP001237642"/>
    </source>
</evidence>
<accession>A0AAD8GYA1</accession>
<feature type="domain" description="Endonuclease/exonuclease/phosphatase" evidence="2">
    <location>
        <begin position="115"/>
        <end position="242"/>
    </location>
</feature>
<name>A0AAD8GYA1_9APIA</name>
<dbReference type="InterPro" id="IPR036691">
    <property type="entry name" value="Endo/exonu/phosph_ase_sf"/>
</dbReference>
<gene>
    <name evidence="3" type="ORF">POM88_049668</name>
</gene>